<name>A0A382KRA3_9ZZZZ</name>
<keyword evidence="6 7" id="KW-0472">Membrane</keyword>
<keyword evidence="2" id="KW-0813">Transport</keyword>
<feature type="transmembrane region" description="Helical" evidence="7">
    <location>
        <begin position="25"/>
        <end position="49"/>
    </location>
</feature>
<evidence type="ECO:0000313" key="8">
    <source>
        <dbReference type="EMBL" id="SVC25181.1"/>
    </source>
</evidence>
<dbReference type="AlphaFoldDB" id="A0A382KRA3"/>
<evidence type="ECO:0000256" key="6">
    <source>
        <dbReference type="ARBA" id="ARBA00023136"/>
    </source>
</evidence>
<feature type="transmembrane region" description="Helical" evidence="7">
    <location>
        <begin position="114"/>
        <end position="133"/>
    </location>
</feature>
<sequence length="229" mass="23208">MLAYLVGCSIQGAIGFGANLVAVPILALVNPAFVPGPVLLVNPVLTVILTFRERGHLDAGALGWSLVGRLPGIALGVLALNLVSEDDLGTLFGVLLLGAVALKACGLHPRRNRITLFAAGTTSGLMGTTVGVGGPPVAMVLSDLPGPVFRATMSPYFLIGTSLSVVALAIGGQFGSDDLVIAAWLMPGVIAGVLLSGPLRPRLDAGRTATAVYVLSTVAVVILLARSLA</sequence>
<keyword evidence="3" id="KW-1003">Cell membrane</keyword>
<feature type="transmembrane region" description="Helical" evidence="7">
    <location>
        <begin position="179"/>
        <end position="199"/>
    </location>
</feature>
<evidence type="ECO:0008006" key="9">
    <source>
        <dbReference type="Google" id="ProtNLM"/>
    </source>
</evidence>
<evidence type="ECO:0000256" key="4">
    <source>
        <dbReference type="ARBA" id="ARBA00022692"/>
    </source>
</evidence>
<dbReference type="PANTHER" id="PTHR30269">
    <property type="entry name" value="TRANSMEMBRANE PROTEIN YFCA"/>
    <property type="match status" value="1"/>
</dbReference>
<feature type="transmembrane region" description="Helical" evidence="7">
    <location>
        <begin position="153"/>
        <end position="172"/>
    </location>
</feature>
<accession>A0A382KRA3</accession>
<dbReference type="Pfam" id="PF01925">
    <property type="entry name" value="TauE"/>
    <property type="match status" value="1"/>
</dbReference>
<dbReference type="InterPro" id="IPR052017">
    <property type="entry name" value="TSUP"/>
</dbReference>
<feature type="transmembrane region" description="Helical" evidence="7">
    <location>
        <begin position="205"/>
        <end position="225"/>
    </location>
</feature>
<protein>
    <recommendedName>
        <fullName evidence="9">Membrane transporter protein</fullName>
    </recommendedName>
</protein>
<keyword evidence="4 7" id="KW-0812">Transmembrane</keyword>
<dbReference type="EMBL" id="UINC01081385">
    <property type="protein sequence ID" value="SVC25181.1"/>
    <property type="molecule type" value="Genomic_DNA"/>
</dbReference>
<organism evidence="8">
    <name type="scientific">marine metagenome</name>
    <dbReference type="NCBI Taxonomy" id="408172"/>
    <lineage>
        <taxon>unclassified sequences</taxon>
        <taxon>metagenomes</taxon>
        <taxon>ecological metagenomes</taxon>
    </lineage>
</organism>
<evidence type="ECO:0000256" key="1">
    <source>
        <dbReference type="ARBA" id="ARBA00004651"/>
    </source>
</evidence>
<feature type="transmembrane region" description="Helical" evidence="7">
    <location>
        <begin position="88"/>
        <end position="107"/>
    </location>
</feature>
<reference evidence="8" key="1">
    <citation type="submission" date="2018-05" db="EMBL/GenBank/DDBJ databases">
        <authorList>
            <person name="Lanie J.A."/>
            <person name="Ng W.-L."/>
            <person name="Kazmierczak K.M."/>
            <person name="Andrzejewski T.M."/>
            <person name="Davidsen T.M."/>
            <person name="Wayne K.J."/>
            <person name="Tettelin H."/>
            <person name="Glass J.I."/>
            <person name="Rusch D."/>
            <person name="Podicherti R."/>
            <person name="Tsui H.-C.T."/>
            <person name="Winkler M.E."/>
        </authorList>
    </citation>
    <scope>NUCLEOTIDE SEQUENCE</scope>
</reference>
<evidence type="ECO:0000256" key="2">
    <source>
        <dbReference type="ARBA" id="ARBA00022448"/>
    </source>
</evidence>
<keyword evidence="5 7" id="KW-1133">Transmembrane helix</keyword>
<evidence type="ECO:0000256" key="5">
    <source>
        <dbReference type="ARBA" id="ARBA00022989"/>
    </source>
</evidence>
<evidence type="ECO:0000256" key="7">
    <source>
        <dbReference type="SAM" id="Phobius"/>
    </source>
</evidence>
<comment type="subcellular location">
    <subcellularLocation>
        <location evidence="1">Cell membrane</location>
        <topology evidence="1">Multi-pass membrane protein</topology>
    </subcellularLocation>
</comment>
<dbReference type="GO" id="GO:0005886">
    <property type="term" value="C:plasma membrane"/>
    <property type="evidence" value="ECO:0007669"/>
    <property type="project" value="UniProtKB-SubCell"/>
</dbReference>
<dbReference type="InterPro" id="IPR002781">
    <property type="entry name" value="TM_pro_TauE-like"/>
</dbReference>
<proteinExistence type="predicted"/>
<gene>
    <name evidence="8" type="ORF">METZ01_LOCUS278035</name>
</gene>
<evidence type="ECO:0000256" key="3">
    <source>
        <dbReference type="ARBA" id="ARBA00022475"/>
    </source>
</evidence>
<feature type="transmembrane region" description="Helical" evidence="7">
    <location>
        <begin position="61"/>
        <end position="82"/>
    </location>
</feature>
<dbReference type="PANTHER" id="PTHR30269:SF37">
    <property type="entry name" value="MEMBRANE TRANSPORTER PROTEIN"/>
    <property type="match status" value="1"/>
</dbReference>